<dbReference type="Pfam" id="PF01544">
    <property type="entry name" value="CorA"/>
    <property type="match status" value="1"/>
</dbReference>
<keyword evidence="9 12" id="KW-0472">Membrane</keyword>
<dbReference type="EMBL" id="RJSG01000002">
    <property type="protein sequence ID" value="RNL79369.1"/>
    <property type="molecule type" value="Genomic_DNA"/>
</dbReference>
<dbReference type="FunFam" id="1.20.58.340:FF:000004">
    <property type="entry name" value="Magnesium transport protein CorA"/>
    <property type="match status" value="1"/>
</dbReference>
<dbReference type="Gene3D" id="1.20.58.340">
    <property type="entry name" value="Magnesium transport protein CorA, transmembrane region"/>
    <property type="match status" value="2"/>
</dbReference>
<reference evidence="13 14" key="1">
    <citation type="submission" date="2018-11" db="EMBL/GenBank/DDBJ databases">
        <authorList>
            <person name="Li F."/>
        </authorList>
    </citation>
    <scope>NUCLEOTIDE SEQUENCE [LARGE SCALE GENOMIC DNA]</scope>
    <source>
        <strain evidence="13 14">KIS18-7</strain>
    </source>
</reference>
<organism evidence="13 14">
    <name type="scientific">Nocardioides marmorisolisilvae</name>
    <dbReference type="NCBI Taxonomy" id="1542737"/>
    <lineage>
        <taxon>Bacteria</taxon>
        <taxon>Bacillati</taxon>
        <taxon>Actinomycetota</taxon>
        <taxon>Actinomycetes</taxon>
        <taxon>Propionibacteriales</taxon>
        <taxon>Nocardioidaceae</taxon>
        <taxon>Nocardioides</taxon>
    </lineage>
</organism>
<dbReference type="SUPFAM" id="SSF143865">
    <property type="entry name" value="CorA soluble domain-like"/>
    <property type="match status" value="1"/>
</dbReference>
<dbReference type="RefSeq" id="WP_123233871.1">
    <property type="nucleotide sequence ID" value="NZ_RJSG01000002.1"/>
</dbReference>
<keyword evidence="7 12" id="KW-1133">Transmembrane helix</keyword>
<feature type="transmembrane region" description="Helical" evidence="12">
    <location>
        <begin position="300"/>
        <end position="320"/>
    </location>
</feature>
<dbReference type="SUPFAM" id="SSF144083">
    <property type="entry name" value="Magnesium transport protein CorA, transmembrane region"/>
    <property type="match status" value="1"/>
</dbReference>
<evidence type="ECO:0000256" key="1">
    <source>
        <dbReference type="ARBA" id="ARBA00004651"/>
    </source>
</evidence>
<dbReference type="AlphaFoldDB" id="A0A3N0DUQ8"/>
<keyword evidence="3" id="KW-0813">Transport</keyword>
<evidence type="ECO:0000256" key="6">
    <source>
        <dbReference type="ARBA" id="ARBA00022842"/>
    </source>
</evidence>
<dbReference type="Gene3D" id="3.30.460.20">
    <property type="entry name" value="CorA soluble domain-like"/>
    <property type="match status" value="1"/>
</dbReference>
<dbReference type="GO" id="GO:0015095">
    <property type="term" value="F:magnesium ion transmembrane transporter activity"/>
    <property type="evidence" value="ECO:0007669"/>
    <property type="project" value="TreeGrafter"/>
</dbReference>
<evidence type="ECO:0000256" key="11">
    <source>
        <dbReference type="ARBA" id="ARBA00045497"/>
    </source>
</evidence>
<comment type="caution">
    <text evidence="13">The sequence shown here is derived from an EMBL/GenBank/DDBJ whole genome shotgun (WGS) entry which is preliminary data.</text>
</comment>
<comment type="similarity">
    <text evidence="2">Belongs to the CorA metal ion transporter (MIT) (TC 1.A.35) family.</text>
</comment>
<dbReference type="OrthoDB" id="9803416at2"/>
<accession>A0A3N0DUQ8</accession>
<gene>
    <name evidence="13" type="ORF">EFL95_10285</name>
</gene>
<comment type="subcellular location">
    <subcellularLocation>
        <location evidence="1">Cell membrane</location>
        <topology evidence="1">Multi-pass membrane protein</topology>
    </subcellularLocation>
</comment>
<evidence type="ECO:0000256" key="5">
    <source>
        <dbReference type="ARBA" id="ARBA00022692"/>
    </source>
</evidence>
<evidence type="ECO:0000313" key="14">
    <source>
        <dbReference type="Proteomes" id="UP000277094"/>
    </source>
</evidence>
<evidence type="ECO:0000256" key="8">
    <source>
        <dbReference type="ARBA" id="ARBA00023065"/>
    </source>
</evidence>
<dbReference type="InterPro" id="IPR045861">
    <property type="entry name" value="CorA_cytoplasmic_dom"/>
</dbReference>
<evidence type="ECO:0000256" key="12">
    <source>
        <dbReference type="SAM" id="Phobius"/>
    </source>
</evidence>
<dbReference type="PANTHER" id="PTHR46494:SF1">
    <property type="entry name" value="CORA FAMILY METAL ION TRANSPORTER (EUROFUNG)"/>
    <property type="match status" value="1"/>
</dbReference>
<dbReference type="GO" id="GO:0000287">
    <property type="term" value="F:magnesium ion binding"/>
    <property type="evidence" value="ECO:0007669"/>
    <property type="project" value="TreeGrafter"/>
</dbReference>
<keyword evidence="6" id="KW-0460">Magnesium</keyword>
<evidence type="ECO:0000256" key="4">
    <source>
        <dbReference type="ARBA" id="ARBA00022475"/>
    </source>
</evidence>
<dbReference type="GO" id="GO:0005886">
    <property type="term" value="C:plasma membrane"/>
    <property type="evidence" value="ECO:0007669"/>
    <property type="project" value="UniProtKB-SubCell"/>
</dbReference>
<dbReference type="InterPro" id="IPR045863">
    <property type="entry name" value="CorA_TM1_TM2"/>
</dbReference>
<keyword evidence="4" id="KW-1003">Cell membrane</keyword>
<evidence type="ECO:0000256" key="10">
    <source>
        <dbReference type="ARBA" id="ARBA00034269"/>
    </source>
</evidence>
<feature type="transmembrane region" description="Helical" evidence="12">
    <location>
        <begin position="269"/>
        <end position="288"/>
    </location>
</feature>
<dbReference type="Proteomes" id="UP000277094">
    <property type="component" value="Unassembled WGS sequence"/>
</dbReference>
<dbReference type="GO" id="GO:0015087">
    <property type="term" value="F:cobalt ion transmembrane transporter activity"/>
    <property type="evidence" value="ECO:0007669"/>
    <property type="project" value="TreeGrafter"/>
</dbReference>
<comment type="catalytic activity">
    <reaction evidence="10">
        <text>Mg(2+)(in) = Mg(2+)(out)</text>
        <dbReference type="Rhea" id="RHEA:29827"/>
        <dbReference type="ChEBI" id="CHEBI:18420"/>
    </reaction>
</comment>
<sequence length="326" mass="36060">MIVDNALYRQGVRVDCGTATSDLTGVRSRATDEGDFVWVGLHEPTKHELETVAHLYDLHPLAVEDALLAHQRPKLERYEESLFLSLKTLWYVDENDAVETGEINMFIGENFVVTVRHGSGGGLHDARLALEGMQNVLAHGPSAVVYAVCDQVVDAYEDVAKELVIDVDEVEASVFGTERTNDSARIYVLKRELAEMRRAVQPLRDPVNRFATGAVRGVDSDAAPYFRDVADHLNRVAETMEDLETLLTAAFQAHLAQISIQQNDDMRKISAAVGLVAAPTLVAGIYGMNFTHMPELAWHLGYPMSLLMMAASSLAIWIIARRSGWL</sequence>
<comment type="function">
    <text evidence="11">Mediates influx of magnesium ions. Alternates between open and closed states. Activated by low cytoplasmic Mg(2+) levels. Inactive when cytoplasmic Mg(2+) levels are high.</text>
</comment>
<name>A0A3N0DUQ8_9ACTN</name>
<dbReference type="InterPro" id="IPR002523">
    <property type="entry name" value="MgTranspt_CorA/ZnTranspt_ZntB"/>
</dbReference>
<proteinExistence type="inferred from homology"/>
<evidence type="ECO:0000256" key="3">
    <source>
        <dbReference type="ARBA" id="ARBA00022448"/>
    </source>
</evidence>
<dbReference type="CDD" id="cd12830">
    <property type="entry name" value="MtCorA-like"/>
    <property type="match status" value="1"/>
</dbReference>
<evidence type="ECO:0000256" key="7">
    <source>
        <dbReference type="ARBA" id="ARBA00022989"/>
    </source>
</evidence>
<keyword evidence="14" id="KW-1185">Reference proteome</keyword>
<evidence type="ECO:0000313" key="13">
    <source>
        <dbReference type="EMBL" id="RNL79369.1"/>
    </source>
</evidence>
<evidence type="ECO:0000256" key="2">
    <source>
        <dbReference type="ARBA" id="ARBA00009765"/>
    </source>
</evidence>
<protein>
    <submittedName>
        <fullName evidence="13">Magnesium and cobalt transport protein CorA</fullName>
    </submittedName>
</protein>
<dbReference type="GO" id="GO:0050897">
    <property type="term" value="F:cobalt ion binding"/>
    <property type="evidence" value="ECO:0007669"/>
    <property type="project" value="TreeGrafter"/>
</dbReference>
<evidence type="ECO:0000256" key="9">
    <source>
        <dbReference type="ARBA" id="ARBA00023136"/>
    </source>
</evidence>
<keyword evidence="8" id="KW-0406">Ion transport</keyword>
<keyword evidence="5 12" id="KW-0812">Transmembrane</keyword>
<dbReference type="PANTHER" id="PTHR46494">
    <property type="entry name" value="CORA FAMILY METAL ION TRANSPORTER (EUROFUNG)"/>
    <property type="match status" value="1"/>
</dbReference>